<evidence type="ECO:0000256" key="1">
    <source>
        <dbReference type="SAM" id="MobiDB-lite"/>
    </source>
</evidence>
<evidence type="ECO:0000313" key="3">
    <source>
        <dbReference type="Proteomes" id="UP001174936"/>
    </source>
</evidence>
<feature type="region of interest" description="Disordered" evidence="1">
    <location>
        <begin position="163"/>
        <end position="185"/>
    </location>
</feature>
<dbReference type="Proteomes" id="UP001174936">
    <property type="component" value="Unassembled WGS sequence"/>
</dbReference>
<gene>
    <name evidence="2" type="ORF">B0T16DRAFT_455869</name>
</gene>
<dbReference type="EMBL" id="JAULSV010000003">
    <property type="protein sequence ID" value="KAK0648392.1"/>
    <property type="molecule type" value="Genomic_DNA"/>
</dbReference>
<reference evidence="2" key="1">
    <citation type="submission" date="2023-06" db="EMBL/GenBank/DDBJ databases">
        <title>Genome-scale phylogeny and comparative genomics of the fungal order Sordariales.</title>
        <authorList>
            <consortium name="Lawrence Berkeley National Laboratory"/>
            <person name="Hensen N."/>
            <person name="Bonometti L."/>
            <person name="Westerberg I."/>
            <person name="Brannstrom I.O."/>
            <person name="Guillou S."/>
            <person name="Cros-Aarteil S."/>
            <person name="Calhoun S."/>
            <person name="Haridas S."/>
            <person name="Kuo A."/>
            <person name="Mondo S."/>
            <person name="Pangilinan J."/>
            <person name="Riley R."/>
            <person name="Labutti K."/>
            <person name="Andreopoulos B."/>
            <person name="Lipzen A."/>
            <person name="Chen C."/>
            <person name="Yanf M."/>
            <person name="Daum C."/>
            <person name="Ng V."/>
            <person name="Clum A."/>
            <person name="Steindorff A."/>
            <person name="Ohm R."/>
            <person name="Martin F."/>
            <person name="Silar P."/>
            <person name="Natvig D."/>
            <person name="Lalanne C."/>
            <person name="Gautier V."/>
            <person name="Ament-Velasquez S.L."/>
            <person name="Kruys A."/>
            <person name="Hutchinson M.I."/>
            <person name="Powell A.J."/>
            <person name="Barry K."/>
            <person name="Miller A.N."/>
            <person name="Grigoriev I.V."/>
            <person name="Debuchy R."/>
            <person name="Gladieux P."/>
            <person name="Thoren M.H."/>
            <person name="Johannesson H."/>
        </authorList>
    </citation>
    <scope>NUCLEOTIDE SEQUENCE</scope>
    <source>
        <strain evidence="2">SMH2532-1</strain>
    </source>
</reference>
<feature type="compositionally biased region" description="Low complexity" evidence="1">
    <location>
        <begin position="1"/>
        <end position="20"/>
    </location>
</feature>
<organism evidence="2 3">
    <name type="scientific">Cercophora newfieldiana</name>
    <dbReference type="NCBI Taxonomy" id="92897"/>
    <lineage>
        <taxon>Eukaryota</taxon>
        <taxon>Fungi</taxon>
        <taxon>Dikarya</taxon>
        <taxon>Ascomycota</taxon>
        <taxon>Pezizomycotina</taxon>
        <taxon>Sordariomycetes</taxon>
        <taxon>Sordariomycetidae</taxon>
        <taxon>Sordariales</taxon>
        <taxon>Lasiosphaeriaceae</taxon>
        <taxon>Cercophora</taxon>
    </lineage>
</organism>
<protein>
    <submittedName>
        <fullName evidence="2">Uncharacterized protein</fullName>
    </submittedName>
</protein>
<sequence>MPPIRTAKNTGRTAKAAAARTDNDNDQKKIERRNRRITQKLDQELTELSFIEGDLKGFCQTESEIFSLGRAFGKDCEELEEDIKTLESHVEDLTKRSDRINKYIAKNKLIDGSGSEMESLAKEAKDEVWVLLTMARPMIQTFRGALVAARKFDEMEAEFMLDSEFQDGDEEGLADQSEVEEVRGA</sequence>
<comment type="caution">
    <text evidence="2">The sequence shown here is derived from an EMBL/GenBank/DDBJ whole genome shotgun (WGS) entry which is preliminary data.</text>
</comment>
<feature type="region of interest" description="Disordered" evidence="1">
    <location>
        <begin position="1"/>
        <end position="35"/>
    </location>
</feature>
<dbReference type="AlphaFoldDB" id="A0AA39Y984"/>
<name>A0AA39Y984_9PEZI</name>
<proteinExistence type="predicted"/>
<feature type="compositionally biased region" description="Acidic residues" evidence="1">
    <location>
        <begin position="163"/>
        <end position="179"/>
    </location>
</feature>
<accession>A0AA39Y984</accession>
<keyword evidence="3" id="KW-1185">Reference proteome</keyword>
<evidence type="ECO:0000313" key="2">
    <source>
        <dbReference type="EMBL" id="KAK0648392.1"/>
    </source>
</evidence>